<name>A0A5M6DIK9_9BACT</name>
<dbReference type="Proteomes" id="UP000324479">
    <property type="component" value="Unassembled WGS sequence"/>
</dbReference>
<dbReference type="InterPro" id="IPR001357">
    <property type="entry name" value="BRCT_dom"/>
</dbReference>
<dbReference type="EMBL" id="VWOX01000002">
    <property type="protein sequence ID" value="KAA5546019.1"/>
    <property type="molecule type" value="Genomic_DNA"/>
</dbReference>
<evidence type="ECO:0000313" key="3">
    <source>
        <dbReference type="Proteomes" id="UP000324479"/>
    </source>
</evidence>
<comment type="caution">
    <text evidence="2">The sequence shown here is derived from an EMBL/GenBank/DDBJ whole genome shotgun (WGS) entry which is preliminary data.</text>
</comment>
<dbReference type="PROSITE" id="PS50172">
    <property type="entry name" value="BRCT"/>
    <property type="match status" value="1"/>
</dbReference>
<evidence type="ECO:0000313" key="2">
    <source>
        <dbReference type="EMBL" id="KAA5546019.1"/>
    </source>
</evidence>
<dbReference type="AlphaFoldDB" id="A0A5M6DIK9"/>
<organism evidence="2 3">
    <name type="scientific">Roseiconus nitratireducens</name>
    <dbReference type="NCBI Taxonomy" id="2605748"/>
    <lineage>
        <taxon>Bacteria</taxon>
        <taxon>Pseudomonadati</taxon>
        <taxon>Planctomycetota</taxon>
        <taxon>Planctomycetia</taxon>
        <taxon>Pirellulales</taxon>
        <taxon>Pirellulaceae</taxon>
        <taxon>Roseiconus</taxon>
    </lineage>
</organism>
<protein>
    <submittedName>
        <fullName evidence="2">NAD-dependent DNA ligase</fullName>
    </submittedName>
</protein>
<accession>A0A5M6DIK9</accession>
<dbReference type="GO" id="GO:0016874">
    <property type="term" value="F:ligase activity"/>
    <property type="evidence" value="ECO:0007669"/>
    <property type="project" value="UniProtKB-KW"/>
</dbReference>
<keyword evidence="2" id="KW-0436">Ligase</keyword>
<proteinExistence type="predicted"/>
<gene>
    <name evidence="2" type="ORF">FYK55_03685</name>
</gene>
<keyword evidence="3" id="KW-1185">Reference proteome</keyword>
<sequence length="303" mass="34580">MGAMMRNEDNAHYLRYTGPQRVDKAMHTLEGIVRGISIDNLVNTQELTALTRWVSEHEEFANRHPFNEVIDRLHQILADGAVDEEERADILWLCEKFSTENSFFCELSSDMQRLQGIVAGIAADGIITEDELRGLREWLDDNDQLRTCWPYDEIDSHVTRVMRDGRIDPEEHAFLLEYFNEFSSLTGGKAFSKPQPGRSHLVSGVCHSCPDIQFDDKSFCFTGTSDRTNRDQLAVQVHELGGWFSPRVTQSLHYLVIGAKGNPCWAFSCYGRKVEQAVSLRMKGFPVAIVHENDYWDAVEDLC</sequence>
<reference evidence="2 3" key="1">
    <citation type="submission" date="2019-08" db="EMBL/GenBank/DDBJ databases">
        <authorList>
            <person name="Dhanesh K."/>
            <person name="Kumar G."/>
            <person name="Sasikala C."/>
            <person name="Venkata Ramana C."/>
        </authorList>
    </citation>
    <scope>NUCLEOTIDE SEQUENCE [LARGE SCALE GENOMIC DNA]</scope>
    <source>
        <strain evidence="2 3">JC645</strain>
    </source>
</reference>
<evidence type="ECO:0000259" key="1">
    <source>
        <dbReference type="PROSITE" id="PS50172"/>
    </source>
</evidence>
<dbReference type="CDD" id="cd17748">
    <property type="entry name" value="BRCT_DNA_ligase_like"/>
    <property type="match status" value="1"/>
</dbReference>
<dbReference type="SUPFAM" id="SSF52113">
    <property type="entry name" value="BRCT domain"/>
    <property type="match status" value="1"/>
</dbReference>
<dbReference type="Gene3D" id="3.40.50.10190">
    <property type="entry name" value="BRCT domain"/>
    <property type="match status" value="1"/>
</dbReference>
<feature type="domain" description="BRCT" evidence="1">
    <location>
        <begin position="214"/>
        <end position="303"/>
    </location>
</feature>
<dbReference type="InterPro" id="IPR036420">
    <property type="entry name" value="BRCT_dom_sf"/>
</dbReference>